<dbReference type="GO" id="GO:0070062">
    <property type="term" value="C:extracellular exosome"/>
    <property type="evidence" value="ECO:0007669"/>
    <property type="project" value="TreeGrafter"/>
</dbReference>
<evidence type="ECO:0000313" key="5">
    <source>
        <dbReference type="Proteomes" id="UP000694540"/>
    </source>
</evidence>
<organism evidence="4 5">
    <name type="scientific">Catagonus wagneri</name>
    <name type="common">Chacoan peccary</name>
    <dbReference type="NCBI Taxonomy" id="51154"/>
    <lineage>
        <taxon>Eukaryota</taxon>
        <taxon>Metazoa</taxon>
        <taxon>Chordata</taxon>
        <taxon>Craniata</taxon>
        <taxon>Vertebrata</taxon>
        <taxon>Euteleostomi</taxon>
        <taxon>Mammalia</taxon>
        <taxon>Eutheria</taxon>
        <taxon>Laurasiatheria</taxon>
        <taxon>Artiodactyla</taxon>
        <taxon>Suina</taxon>
        <taxon>Tayassuidae</taxon>
        <taxon>Catagonus</taxon>
    </lineage>
</organism>
<accession>A0A8C3VRD5</accession>
<keyword evidence="2" id="KW-0106">Calcium</keyword>
<reference evidence="4" key="1">
    <citation type="submission" date="2025-08" db="UniProtKB">
        <authorList>
            <consortium name="Ensembl"/>
        </authorList>
    </citation>
    <scope>IDENTIFICATION</scope>
</reference>
<dbReference type="PANTHER" id="PTHR11639">
    <property type="entry name" value="S100 CALCIUM-BINDING PROTEIN"/>
    <property type="match status" value="1"/>
</dbReference>
<dbReference type="Ensembl" id="ENSCWAT00000003887.1">
    <property type="protein sequence ID" value="ENSCWAP00000003586.1"/>
    <property type="gene ID" value="ENSCWAG00000002818.1"/>
</dbReference>
<dbReference type="InterPro" id="IPR018247">
    <property type="entry name" value="EF_Hand_1_Ca_BS"/>
</dbReference>
<reference evidence="4" key="2">
    <citation type="submission" date="2025-09" db="UniProtKB">
        <authorList>
            <consortium name="Ensembl"/>
        </authorList>
    </citation>
    <scope>IDENTIFICATION</scope>
</reference>
<dbReference type="Pfam" id="PF01023">
    <property type="entry name" value="S_100"/>
    <property type="match status" value="1"/>
</dbReference>
<evidence type="ECO:0000256" key="2">
    <source>
        <dbReference type="ARBA" id="ARBA00022837"/>
    </source>
</evidence>
<dbReference type="PROSITE" id="PS50222">
    <property type="entry name" value="EF_HAND_2"/>
    <property type="match status" value="1"/>
</dbReference>
<dbReference type="InterPro" id="IPR034325">
    <property type="entry name" value="S-100_dom"/>
</dbReference>
<dbReference type="SMART" id="SM00054">
    <property type="entry name" value="EFh"/>
    <property type="match status" value="1"/>
</dbReference>
<dbReference type="GO" id="GO:0048306">
    <property type="term" value="F:calcium-dependent protein binding"/>
    <property type="evidence" value="ECO:0007669"/>
    <property type="project" value="TreeGrafter"/>
</dbReference>
<evidence type="ECO:0000313" key="4">
    <source>
        <dbReference type="Ensembl" id="ENSCWAP00000003586.1"/>
    </source>
</evidence>
<protein>
    <recommendedName>
        <fullName evidence="3">EF-hand domain-containing protein</fullName>
    </recommendedName>
</protein>
<evidence type="ECO:0000256" key="1">
    <source>
        <dbReference type="ARBA" id="ARBA00022723"/>
    </source>
</evidence>
<dbReference type="GO" id="GO:0043542">
    <property type="term" value="P:endothelial cell migration"/>
    <property type="evidence" value="ECO:0007669"/>
    <property type="project" value="TreeGrafter"/>
</dbReference>
<sequence length="101" mass="11552">MSHTAAEKSMTDTIELFHKYTGNDDTINEEQLLKLLKENFPNFLSACDKKGVDYLRKIFEQKDKNGDKKIEFSEFLSLLGDIATGYREQSHHGDLCSPGHQ</sequence>
<evidence type="ECO:0000259" key="3">
    <source>
        <dbReference type="PROSITE" id="PS50222"/>
    </source>
</evidence>
<dbReference type="CDD" id="cd00213">
    <property type="entry name" value="S-100"/>
    <property type="match status" value="1"/>
</dbReference>
<dbReference type="Proteomes" id="UP000694540">
    <property type="component" value="Unplaced"/>
</dbReference>
<dbReference type="GO" id="GO:0005509">
    <property type="term" value="F:calcium ion binding"/>
    <property type="evidence" value="ECO:0007669"/>
    <property type="project" value="InterPro"/>
</dbReference>
<keyword evidence="1" id="KW-0479">Metal-binding</keyword>
<dbReference type="AlphaFoldDB" id="A0A8C3VRD5"/>
<dbReference type="GeneTree" id="ENSGT00940000163629"/>
<dbReference type="PROSITE" id="PS00018">
    <property type="entry name" value="EF_HAND_1"/>
    <property type="match status" value="1"/>
</dbReference>
<dbReference type="InterPro" id="IPR013787">
    <property type="entry name" value="S100_Ca-bd_sub"/>
</dbReference>
<dbReference type="SUPFAM" id="SSF47473">
    <property type="entry name" value="EF-hand"/>
    <property type="match status" value="1"/>
</dbReference>
<feature type="domain" description="EF-hand" evidence="3">
    <location>
        <begin position="50"/>
        <end position="85"/>
    </location>
</feature>
<dbReference type="PANTHER" id="PTHR11639:SF67">
    <property type="entry name" value="PROTEIN S100-A7-LIKE 2"/>
    <property type="match status" value="1"/>
</dbReference>
<proteinExistence type="predicted"/>
<dbReference type="SMART" id="SM01394">
    <property type="entry name" value="S_100"/>
    <property type="match status" value="1"/>
</dbReference>
<dbReference type="GO" id="GO:0005737">
    <property type="term" value="C:cytoplasm"/>
    <property type="evidence" value="ECO:0007669"/>
    <property type="project" value="TreeGrafter"/>
</dbReference>
<dbReference type="GO" id="GO:0046914">
    <property type="term" value="F:transition metal ion binding"/>
    <property type="evidence" value="ECO:0007669"/>
    <property type="project" value="InterPro"/>
</dbReference>
<name>A0A8C3VRD5_9CETA</name>
<dbReference type="InterPro" id="IPR011992">
    <property type="entry name" value="EF-hand-dom_pair"/>
</dbReference>
<dbReference type="Gene3D" id="1.10.238.10">
    <property type="entry name" value="EF-hand"/>
    <property type="match status" value="1"/>
</dbReference>
<dbReference type="InterPro" id="IPR002048">
    <property type="entry name" value="EF_hand_dom"/>
</dbReference>
<keyword evidence="5" id="KW-1185">Reference proteome</keyword>